<comment type="caution">
    <text evidence="1">The sequence shown here is derived from an EMBL/GenBank/DDBJ whole genome shotgun (WGS) entry which is preliminary data.</text>
</comment>
<evidence type="ECO:0000313" key="2">
    <source>
        <dbReference type="Proteomes" id="UP001369815"/>
    </source>
</evidence>
<reference evidence="1 2" key="1">
    <citation type="journal article" date="2024" name="Front Chem Biol">
        <title>Unveiling the potential of Daldinia eschscholtzii MFLUCC 19-0629 through bioactivity and bioinformatics studies for enhanced sustainable agriculture production.</title>
        <authorList>
            <person name="Brooks S."/>
            <person name="Weaver J.A."/>
            <person name="Klomchit A."/>
            <person name="Alharthi S.A."/>
            <person name="Onlamun T."/>
            <person name="Nurani R."/>
            <person name="Vong T.K."/>
            <person name="Alberti F."/>
            <person name="Greco C."/>
        </authorList>
    </citation>
    <scope>NUCLEOTIDE SEQUENCE [LARGE SCALE GENOMIC DNA]</scope>
    <source>
        <strain evidence="1">MFLUCC 19-0629</strain>
    </source>
</reference>
<dbReference type="EMBL" id="JBANMG010000010">
    <property type="protein sequence ID" value="KAK6948357.1"/>
    <property type="molecule type" value="Genomic_DNA"/>
</dbReference>
<evidence type="ECO:0000313" key="1">
    <source>
        <dbReference type="EMBL" id="KAK6948357.1"/>
    </source>
</evidence>
<protein>
    <submittedName>
        <fullName evidence="1">Uncharacterized protein</fullName>
    </submittedName>
</protein>
<accession>A0AAX6M7K2</accession>
<organism evidence="1 2">
    <name type="scientific">Daldinia eschscholtzii</name>
    <dbReference type="NCBI Taxonomy" id="292717"/>
    <lineage>
        <taxon>Eukaryota</taxon>
        <taxon>Fungi</taxon>
        <taxon>Dikarya</taxon>
        <taxon>Ascomycota</taxon>
        <taxon>Pezizomycotina</taxon>
        <taxon>Sordariomycetes</taxon>
        <taxon>Xylariomycetidae</taxon>
        <taxon>Xylariales</taxon>
        <taxon>Hypoxylaceae</taxon>
        <taxon>Daldinia</taxon>
    </lineage>
</organism>
<dbReference type="AlphaFoldDB" id="A0AAX6M7K2"/>
<keyword evidence="2" id="KW-1185">Reference proteome</keyword>
<gene>
    <name evidence="1" type="ORF">Daesc_010123</name>
</gene>
<proteinExistence type="predicted"/>
<sequence length="156" mass="16130">MPGTQAPVLPLSRSFGGARVNQLPPIPSNLVIDPGYADITITTSRATGSGGSSATEMASLILSCSSAASNAYEYSTNRWFSTTSAGKARGGPCVTGAFASSEARLTTMIRASLQRSPLRTGRLAACALGAAGPNIPYEGMRLALASRAMRRNLFNS</sequence>
<dbReference type="Proteomes" id="UP001369815">
    <property type="component" value="Unassembled WGS sequence"/>
</dbReference>
<name>A0AAX6M7K2_9PEZI</name>